<reference evidence="1 2" key="1">
    <citation type="submission" date="2021-02" db="EMBL/GenBank/DDBJ databases">
        <title>Draft genome and description of Leucobacter sp nov strain Marseille-Q4368.</title>
        <authorList>
            <person name="Boxberger M."/>
            <person name="La Scola B."/>
        </authorList>
    </citation>
    <scope>NUCLEOTIDE SEQUENCE [LARGE SCALE GENOMIC DNA]</scope>
    <source>
        <strain evidence="1 2">Marseille-Q4368</strain>
    </source>
</reference>
<keyword evidence="2" id="KW-1185">Reference proteome</keyword>
<gene>
    <name evidence="1" type="ORF">JSQ98_12285</name>
</gene>
<name>A0ABS5M6Y3_9MICO</name>
<accession>A0ABS5M6Y3</accession>
<proteinExistence type="predicted"/>
<organism evidence="1 2">
    <name type="scientific">Leucobacter manosquensis</name>
    <dbReference type="NCBI Taxonomy" id="2810611"/>
    <lineage>
        <taxon>Bacteria</taxon>
        <taxon>Bacillati</taxon>
        <taxon>Actinomycetota</taxon>
        <taxon>Actinomycetes</taxon>
        <taxon>Micrococcales</taxon>
        <taxon>Microbacteriaceae</taxon>
        <taxon>Leucobacter</taxon>
    </lineage>
</organism>
<evidence type="ECO:0000313" key="1">
    <source>
        <dbReference type="EMBL" id="MBS3182964.1"/>
    </source>
</evidence>
<protein>
    <submittedName>
        <fullName evidence="1">Uncharacterized protein</fullName>
    </submittedName>
</protein>
<comment type="caution">
    <text evidence="1">The sequence shown here is derived from an EMBL/GenBank/DDBJ whole genome shotgun (WGS) entry which is preliminary data.</text>
</comment>
<dbReference type="Proteomes" id="UP000811492">
    <property type="component" value="Unassembled WGS sequence"/>
</dbReference>
<sequence>MDLPPLYADGGQKVYRCTVKVNNPHPSQAELKKGRVSVVGKAQVSCPNAGKTLKVYVQGYLARSTSYNKKNLRIVDSNAGTLVIKPGKTGTLMVPPPKSTAHYKGGYWYRMSVSARIVGESRIAPIGAKASGMVWVKN</sequence>
<dbReference type="EMBL" id="JAFEVO010000001">
    <property type="protein sequence ID" value="MBS3182964.1"/>
    <property type="molecule type" value="Genomic_DNA"/>
</dbReference>
<evidence type="ECO:0000313" key="2">
    <source>
        <dbReference type="Proteomes" id="UP000811492"/>
    </source>
</evidence>
<dbReference type="RefSeq" id="WP_211649942.1">
    <property type="nucleotide sequence ID" value="NZ_JAFEVO010000001.1"/>
</dbReference>